<dbReference type="Proteomes" id="UP000246740">
    <property type="component" value="Unassembled WGS sequence"/>
</dbReference>
<keyword evidence="4" id="KW-0274">FAD</keyword>
<evidence type="ECO:0000256" key="5">
    <source>
        <dbReference type="ARBA" id="ARBA00023002"/>
    </source>
</evidence>
<evidence type="ECO:0000256" key="4">
    <source>
        <dbReference type="ARBA" id="ARBA00022827"/>
    </source>
</evidence>
<keyword evidence="8" id="KW-1185">Reference proteome</keyword>
<evidence type="ECO:0000313" key="7">
    <source>
        <dbReference type="EMBL" id="PWY97374.1"/>
    </source>
</evidence>
<dbReference type="PANTHER" id="PTHR42973">
    <property type="entry name" value="BINDING OXIDOREDUCTASE, PUTATIVE (AFU_ORTHOLOGUE AFUA_1G17690)-RELATED"/>
    <property type="match status" value="1"/>
</dbReference>
<dbReference type="GO" id="GO:0071949">
    <property type="term" value="F:FAD binding"/>
    <property type="evidence" value="ECO:0007669"/>
    <property type="project" value="InterPro"/>
</dbReference>
<dbReference type="Gene3D" id="3.40.462.20">
    <property type="match status" value="1"/>
</dbReference>
<dbReference type="GO" id="GO:0016491">
    <property type="term" value="F:oxidoreductase activity"/>
    <property type="evidence" value="ECO:0007669"/>
    <property type="project" value="UniProtKB-KW"/>
</dbReference>
<dbReference type="InParanoid" id="A0A317XG88"/>
<dbReference type="InterPro" id="IPR016167">
    <property type="entry name" value="FAD-bd_PCMH_sub1"/>
</dbReference>
<keyword evidence="3" id="KW-0285">Flavoprotein</keyword>
<organism evidence="7 8">
    <name type="scientific">Testicularia cyperi</name>
    <dbReference type="NCBI Taxonomy" id="1882483"/>
    <lineage>
        <taxon>Eukaryota</taxon>
        <taxon>Fungi</taxon>
        <taxon>Dikarya</taxon>
        <taxon>Basidiomycota</taxon>
        <taxon>Ustilaginomycotina</taxon>
        <taxon>Ustilaginomycetes</taxon>
        <taxon>Ustilaginales</taxon>
        <taxon>Anthracoideaceae</taxon>
        <taxon>Testicularia</taxon>
    </lineage>
</organism>
<dbReference type="EMBL" id="KZ819209">
    <property type="protein sequence ID" value="PWY97374.1"/>
    <property type="molecule type" value="Genomic_DNA"/>
</dbReference>
<name>A0A317XG88_9BASI</name>
<dbReference type="PANTHER" id="PTHR42973:SF39">
    <property type="entry name" value="FAD-BINDING PCMH-TYPE DOMAIN-CONTAINING PROTEIN"/>
    <property type="match status" value="1"/>
</dbReference>
<evidence type="ECO:0000256" key="3">
    <source>
        <dbReference type="ARBA" id="ARBA00022630"/>
    </source>
</evidence>
<evidence type="ECO:0000256" key="2">
    <source>
        <dbReference type="ARBA" id="ARBA00005466"/>
    </source>
</evidence>
<dbReference type="AlphaFoldDB" id="A0A317XG88"/>
<dbReference type="InterPro" id="IPR016166">
    <property type="entry name" value="FAD-bd_PCMH"/>
</dbReference>
<keyword evidence="5" id="KW-0560">Oxidoreductase</keyword>
<evidence type="ECO:0000259" key="6">
    <source>
        <dbReference type="PROSITE" id="PS51387"/>
    </source>
</evidence>
<dbReference type="Gene3D" id="3.30.43.10">
    <property type="entry name" value="Uridine Diphospho-n-acetylenolpyruvylglucosamine Reductase, domain 2"/>
    <property type="match status" value="1"/>
</dbReference>
<evidence type="ECO:0000256" key="1">
    <source>
        <dbReference type="ARBA" id="ARBA00001974"/>
    </source>
</evidence>
<protein>
    <submittedName>
        <fullName evidence="7">FAD-binding domain-containing protein</fullName>
    </submittedName>
</protein>
<dbReference type="OrthoDB" id="407275at2759"/>
<evidence type="ECO:0000313" key="8">
    <source>
        <dbReference type="Proteomes" id="UP000246740"/>
    </source>
</evidence>
<comment type="cofactor">
    <cofactor evidence="1">
        <name>FAD</name>
        <dbReference type="ChEBI" id="CHEBI:57692"/>
    </cofactor>
</comment>
<dbReference type="SUPFAM" id="SSF56176">
    <property type="entry name" value="FAD-binding/transporter-associated domain-like"/>
    <property type="match status" value="1"/>
</dbReference>
<proteinExistence type="inferred from homology"/>
<dbReference type="InterPro" id="IPR036318">
    <property type="entry name" value="FAD-bd_PCMH-like_sf"/>
</dbReference>
<dbReference type="Pfam" id="PF01565">
    <property type="entry name" value="FAD_binding_4"/>
    <property type="match status" value="1"/>
</dbReference>
<dbReference type="STRING" id="1882483.A0A317XG88"/>
<reference evidence="7 8" key="1">
    <citation type="journal article" date="2018" name="Mol. Biol. Evol.">
        <title>Broad Genomic Sampling Reveals a Smut Pathogenic Ancestry of the Fungal Clade Ustilaginomycotina.</title>
        <authorList>
            <person name="Kijpornyongpan T."/>
            <person name="Mondo S.J."/>
            <person name="Barry K."/>
            <person name="Sandor L."/>
            <person name="Lee J."/>
            <person name="Lipzen A."/>
            <person name="Pangilinan J."/>
            <person name="LaButti K."/>
            <person name="Hainaut M."/>
            <person name="Henrissat B."/>
            <person name="Grigoriev I.V."/>
            <person name="Spatafora J.W."/>
            <person name="Aime M.C."/>
        </authorList>
    </citation>
    <scope>NUCLEOTIDE SEQUENCE [LARGE SCALE GENOMIC DNA]</scope>
    <source>
        <strain evidence="7 8">MCA 3645</strain>
    </source>
</reference>
<dbReference type="InterPro" id="IPR016169">
    <property type="entry name" value="FAD-bd_PCMH_sub2"/>
</dbReference>
<feature type="domain" description="FAD-binding PCMH-type" evidence="6">
    <location>
        <begin position="25"/>
        <end position="196"/>
    </location>
</feature>
<gene>
    <name evidence="7" type="ORF">BCV70DRAFT_222105</name>
</gene>
<dbReference type="Gene3D" id="3.30.465.10">
    <property type="match status" value="1"/>
</dbReference>
<dbReference type="PROSITE" id="PS51387">
    <property type="entry name" value="FAD_PCMH"/>
    <property type="match status" value="1"/>
</dbReference>
<dbReference type="InterPro" id="IPR050416">
    <property type="entry name" value="FAD-linked_Oxidoreductase"/>
</dbReference>
<sequence>MNLIDRDCEGYEEARVGRVFNLRRPSRFPDYVVFPENEEQVIKAVNLAREKGLKVTIRSGGHSWAAWSVQPDSILLDLSRLRILDIDAEKMLVTASTCTTGVKLNEALSRHGLMFGGGHCPDVAIGGFLLQGGQGWSCRTWGWACEQIESMRVVMPKGQVVTASRTENADLFWAARGSGPGFFGVVISFTLRLRKQRRVFGSTYIFDTEECYDAVAPWYLDRCDQATEGDLELVMLGLRSEKCMAHLEPSRPLMIIRAVVFENDPQRAEQVLTDFFRGIPMKESKHCHLGLDCVETTIAEEYEQQGRDNPRGLYWTQNSWLDGSNQQVASALKTAWTDLPTEKGFALHYSMGPLRALPKDMCFDIQTNHTFSVYMIAPQDATDAVKRQCEEYMRRVFDDGVDRIPAGQGGTAGIYLGDSDLSTRPVRFMSDDNWRRWKDIRDLWDPTRLFFGYDGEARHGDRWNKNPLEHADRS</sequence>
<dbReference type="InterPro" id="IPR006094">
    <property type="entry name" value="Oxid_FAD_bind_N"/>
</dbReference>
<accession>A0A317XG88</accession>
<comment type="similarity">
    <text evidence="2">Belongs to the oxygen-dependent FAD-linked oxidoreductase family.</text>
</comment>